<reference evidence="1 2" key="1">
    <citation type="submission" date="2019-01" db="EMBL/GenBank/DDBJ databases">
        <title>Sequencing of cultivated peanut Arachis hypogaea provides insights into genome evolution and oil improvement.</title>
        <authorList>
            <person name="Chen X."/>
        </authorList>
    </citation>
    <scope>NUCLEOTIDE SEQUENCE [LARGE SCALE GENOMIC DNA]</scope>
    <source>
        <strain evidence="2">cv. Fuhuasheng</strain>
        <tissue evidence="1">Leaves</tissue>
    </source>
</reference>
<comment type="caution">
    <text evidence="1">The sequence shown here is derived from an EMBL/GenBank/DDBJ whole genome shotgun (WGS) entry which is preliminary data.</text>
</comment>
<evidence type="ECO:0000313" key="1">
    <source>
        <dbReference type="EMBL" id="RYR49797.1"/>
    </source>
</evidence>
<keyword evidence="2" id="KW-1185">Reference proteome</keyword>
<dbReference type="AlphaFoldDB" id="A0A445CFV7"/>
<dbReference type="EMBL" id="SDMP01000007">
    <property type="protein sequence ID" value="RYR49797.1"/>
    <property type="molecule type" value="Genomic_DNA"/>
</dbReference>
<sequence>MKKMMVTKKEKPYYNKNHDLRCQTKAIARVFKEMSQENKNIVEEMRFGGLAHVPEMNVSHKLLRELIRCYDDYHGYFDILYGRIYITPAKIRDALVINYGGDGFSEKVEYNKLTEEQKGTIDNFKGATLASLTKFVLDMSIEEEENRQKFKRTVFIVTP</sequence>
<name>A0A445CFV7_ARAHY</name>
<gene>
    <name evidence="1" type="ORF">Ahy_A07g036314</name>
</gene>
<dbReference type="Gramene" id="arahy.Tifrunner.gnm2.ann2.Ah07g243200.1">
    <property type="protein sequence ID" value="arahy.Tifrunner.gnm2.ann2.Ah07g243200.1-CDS"/>
    <property type="gene ID" value="arahy.Tifrunner.gnm2.ann2.Ah07g243200"/>
</dbReference>
<organism evidence="1 2">
    <name type="scientific">Arachis hypogaea</name>
    <name type="common">Peanut</name>
    <dbReference type="NCBI Taxonomy" id="3818"/>
    <lineage>
        <taxon>Eukaryota</taxon>
        <taxon>Viridiplantae</taxon>
        <taxon>Streptophyta</taxon>
        <taxon>Embryophyta</taxon>
        <taxon>Tracheophyta</taxon>
        <taxon>Spermatophyta</taxon>
        <taxon>Magnoliopsida</taxon>
        <taxon>eudicotyledons</taxon>
        <taxon>Gunneridae</taxon>
        <taxon>Pentapetalae</taxon>
        <taxon>rosids</taxon>
        <taxon>fabids</taxon>
        <taxon>Fabales</taxon>
        <taxon>Fabaceae</taxon>
        <taxon>Papilionoideae</taxon>
        <taxon>50 kb inversion clade</taxon>
        <taxon>dalbergioids sensu lato</taxon>
        <taxon>Dalbergieae</taxon>
        <taxon>Pterocarpus clade</taxon>
        <taxon>Arachis</taxon>
    </lineage>
</organism>
<evidence type="ECO:0000313" key="2">
    <source>
        <dbReference type="Proteomes" id="UP000289738"/>
    </source>
</evidence>
<accession>A0A445CFV7</accession>
<dbReference type="Proteomes" id="UP000289738">
    <property type="component" value="Chromosome A07"/>
</dbReference>
<protein>
    <submittedName>
        <fullName evidence="1">Uncharacterized protein</fullName>
    </submittedName>
</protein>
<proteinExistence type="predicted"/>